<dbReference type="Pfam" id="PF00535">
    <property type="entry name" value="Glycos_transf_2"/>
    <property type="match status" value="1"/>
</dbReference>
<evidence type="ECO:0000313" key="2">
    <source>
        <dbReference type="EMBL" id="TCK07544.1"/>
    </source>
</evidence>
<dbReference type="PANTHER" id="PTHR43179">
    <property type="entry name" value="RHAMNOSYLTRANSFERASE WBBL"/>
    <property type="match status" value="1"/>
</dbReference>
<protein>
    <submittedName>
        <fullName evidence="2">Glycosyl transferase family 2</fullName>
    </submittedName>
</protein>
<dbReference type="PANTHER" id="PTHR43179:SF7">
    <property type="entry name" value="RHAMNOSYLTRANSFERASE WBBL"/>
    <property type="match status" value="1"/>
</dbReference>
<proteinExistence type="predicted"/>
<keyword evidence="3" id="KW-1185">Reference proteome</keyword>
<dbReference type="Gene3D" id="3.90.550.10">
    <property type="entry name" value="Spore Coat Polysaccharide Biosynthesis Protein SpsA, Chain A"/>
    <property type="match status" value="1"/>
</dbReference>
<dbReference type="InterPro" id="IPR029044">
    <property type="entry name" value="Nucleotide-diphossugar_trans"/>
</dbReference>
<sequence length="304" mass="34626">MRRKRWNPEMISPSTSPRVSVIIPHYDDVESLRQCLEALNKLDTPRSEYELVLADNDSPDFNTRFAPIAHLVDKVLTVKQKGAGPARNGGVEVASAPTLAFIDSDCVPHQDWLNKGIDSLHHCDIAGCKVVVTTPEARALSGAEAFELCFAFNNQRYIEEEGFTVTAGIFCKRELFKKVGGFKTGVSEDKEWCHRATQKGYILGYAGLSIIEHPPRKNWDELKIKWRRLNRETYALILTKPNGKLRWFLRTLLLPISAVIHTPKIFNCKSLVKLESKLSATQTLYKIRLWRFYDGLRLIIDDIK</sequence>
<evidence type="ECO:0000259" key="1">
    <source>
        <dbReference type="Pfam" id="PF00535"/>
    </source>
</evidence>
<dbReference type="AlphaFoldDB" id="A0A4R1GGT0"/>
<organism evidence="2 3">
    <name type="scientific">Marinobacterium mangrovicola</name>
    <dbReference type="NCBI Taxonomy" id="1476959"/>
    <lineage>
        <taxon>Bacteria</taxon>
        <taxon>Pseudomonadati</taxon>
        <taxon>Pseudomonadota</taxon>
        <taxon>Gammaproteobacteria</taxon>
        <taxon>Oceanospirillales</taxon>
        <taxon>Oceanospirillaceae</taxon>
        <taxon>Marinobacterium</taxon>
    </lineage>
</organism>
<dbReference type="CDD" id="cd00761">
    <property type="entry name" value="Glyco_tranf_GTA_type"/>
    <property type="match status" value="1"/>
</dbReference>
<dbReference type="InterPro" id="IPR001173">
    <property type="entry name" value="Glyco_trans_2-like"/>
</dbReference>
<dbReference type="RefSeq" id="WP_132292361.1">
    <property type="nucleotide sequence ID" value="NZ_SMFU01000008.1"/>
</dbReference>
<reference evidence="2 3" key="1">
    <citation type="submission" date="2019-03" db="EMBL/GenBank/DDBJ databases">
        <title>Genomic Encyclopedia of Archaeal and Bacterial Type Strains, Phase II (KMG-II): from individual species to whole genera.</title>
        <authorList>
            <person name="Goeker M."/>
        </authorList>
    </citation>
    <scope>NUCLEOTIDE SEQUENCE [LARGE SCALE GENOMIC DNA]</scope>
    <source>
        <strain evidence="2 3">DSM 27697</strain>
    </source>
</reference>
<dbReference type="Proteomes" id="UP000294546">
    <property type="component" value="Unassembled WGS sequence"/>
</dbReference>
<name>A0A4R1GGT0_9GAMM</name>
<dbReference type="GO" id="GO:0016740">
    <property type="term" value="F:transferase activity"/>
    <property type="evidence" value="ECO:0007669"/>
    <property type="project" value="UniProtKB-KW"/>
</dbReference>
<gene>
    <name evidence="2" type="ORF">CLV83_2415</name>
</gene>
<keyword evidence="2" id="KW-0808">Transferase</keyword>
<evidence type="ECO:0000313" key="3">
    <source>
        <dbReference type="Proteomes" id="UP000294546"/>
    </source>
</evidence>
<feature type="domain" description="Glycosyltransferase 2-like" evidence="1">
    <location>
        <begin position="20"/>
        <end position="179"/>
    </location>
</feature>
<comment type="caution">
    <text evidence="2">The sequence shown here is derived from an EMBL/GenBank/DDBJ whole genome shotgun (WGS) entry which is preliminary data.</text>
</comment>
<dbReference type="SUPFAM" id="SSF53448">
    <property type="entry name" value="Nucleotide-diphospho-sugar transferases"/>
    <property type="match status" value="1"/>
</dbReference>
<dbReference type="EMBL" id="SMFU01000008">
    <property type="protein sequence ID" value="TCK07544.1"/>
    <property type="molecule type" value="Genomic_DNA"/>
</dbReference>
<dbReference type="OrthoDB" id="5291101at2"/>
<accession>A0A4R1GGT0</accession>